<protein>
    <submittedName>
        <fullName evidence="2">15405_t:CDS:1</fullName>
    </submittedName>
</protein>
<evidence type="ECO:0000313" key="2">
    <source>
        <dbReference type="EMBL" id="CAG8777363.1"/>
    </source>
</evidence>
<feature type="region of interest" description="Disordered" evidence="1">
    <location>
        <begin position="455"/>
        <end position="489"/>
    </location>
</feature>
<accession>A0A9N9JDU6</accession>
<comment type="caution">
    <text evidence="2">The sequence shown here is derived from an EMBL/GenBank/DDBJ whole genome shotgun (WGS) entry which is preliminary data.</text>
</comment>
<dbReference type="AlphaFoldDB" id="A0A9N9JDU6"/>
<dbReference type="EMBL" id="CAJVQA010023185">
    <property type="protein sequence ID" value="CAG8777363.1"/>
    <property type="molecule type" value="Genomic_DNA"/>
</dbReference>
<keyword evidence="3" id="KW-1185">Reference proteome</keyword>
<sequence length="489" mass="54978">MSKPKLITKPTITKSNSQLNQTVCIKAIDHAVKNNGSPDRHGPATILSAYKEQQLVGYCKNMQKLGFGLTRSGVNYCIMNIVKSNNCNQLFKNNGPGKAWWKRFIRDHPDLSFHVPQALLEAYAQRANPIIIRDHFDKLHKIIEQHSLTADQIWNMNETSFVISPKIQKVIATKAAGGYIPPLIIYKSIRTIPNLLDGAPAGTIIGFTETGYMKEDLFQIYIEHFISSIPPRRLPSELPFSKLKAKYSKACNKLHSESGELVTKHTFAKMFGPAYIKTYTPDIIINAYKAMGIWPFNPNAINPDQLLSNAVSSSSQQNSSILSKAVHYSSILSQAVHYSSVSSQAIHYSSISSSQQSHSFTQTSTTIKNELLKTEIAFLKNENKILKEKLETFKNPGICSLKLALKYSIFRVSQATESDPLQAKKRKTLPFARLLTNEESIRALKEIDELAKNKVESTKQRKEAAAQKQANREVKKAQKKAEIERKKEE</sequence>
<proteinExistence type="predicted"/>
<gene>
    <name evidence="2" type="ORF">CPELLU_LOCUS16195</name>
</gene>
<name>A0A9N9JDU6_9GLOM</name>
<dbReference type="OrthoDB" id="4207519at2759"/>
<reference evidence="2" key="1">
    <citation type="submission" date="2021-06" db="EMBL/GenBank/DDBJ databases">
        <authorList>
            <person name="Kallberg Y."/>
            <person name="Tangrot J."/>
            <person name="Rosling A."/>
        </authorList>
    </citation>
    <scope>NUCLEOTIDE SEQUENCE</scope>
    <source>
        <strain evidence="2">FL966</strain>
    </source>
</reference>
<evidence type="ECO:0000313" key="3">
    <source>
        <dbReference type="Proteomes" id="UP000789759"/>
    </source>
</evidence>
<evidence type="ECO:0000256" key="1">
    <source>
        <dbReference type="SAM" id="MobiDB-lite"/>
    </source>
</evidence>
<dbReference type="Proteomes" id="UP000789759">
    <property type="component" value="Unassembled WGS sequence"/>
</dbReference>
<organism evidence="2 3">
    <name type="scientific">Cetraspora pellucida</name>
    <dbReference type="NCBI Taxonomy" id="1433469"/>
    <lineage>
        <taxon>Eukaryota</taxon>
        <taxon>Fungi</taxon>
        <taxon>Fungi incertae sedis</taxon>
        <taxon>Mucoromycota</taxon>
        <taxon>Glomeromycotina</taxon>
        <taxon>Glomeromycetes</taxon>
        <taxon>Diversisporales</taxon>
        <taxon>Gigasporaceae</taxon>
        <taxon>Cetraspora</taxon>
    </lineage>
</organism>
<feature type="non-terminal residue" evidence="2">
    <location>
        <position position="1"/>
    </location>
</feature>